<keyword evidence="5" id="KW-1185">Reference proteome</keyword>
<dbReference type="InterPro" id="IPR003680">
    <property type="entry name" value="Flavodoxin_fold"/>
</dbReference>
<feature type="transmembrane region" description="Helical" evidence="2">
    <location>
        <begin position="61"/>
        <end position="80"/>
    </location>
</feature>
<accession>A0A4P6ZD99</accession>
<keyword evidence="1 4" id="KW-0560">Oxidoreductase</keyword>
<evidence type="ECO:0000256" key="2">
    <source>
        <dbReference type="SAM" id="Phobius"/>
    </source>
</evidence>
<dbReference type="KEGG" id="csal:NBC122_00540"/>
<dbReference type="AlphaFoldDB" id="A0A4P6ZD99"/>
<dbReference type="OrthoDB" id="652200at2"/>
<protein>
    <submittedName>
        <fullName evidence="4">General stress protein 14</fullName>
        <ecNumber evidence="4">1.6.99.-</ecNumber>
    </submittedName>
</protein>
<organism evidence="4 5">
    <name type="scientific">Chryseobacterium salivictor</name>
    <dbReference type="NCBI Taxonomy" id="2547600"/>
    <lineage>
        <taxon>Bacteria</taxon>
        <taxon>Pseudomonadati</taxon>
        <taxon>Bacteroidota</taxon>
        <taxon>Flavobacteriia</taxon>
        <taxon>Flavobacteriales</taxon>
        <taxon>Weeksellaceae</taxon>
        <taxon>Chryseobacterium group</taxon>
        <taxon>Chryseobacterium</taxon>
    </lineage>
</organism>
<dbReference type="Gene3D" id="3.40.50.360">
    <property type="match status" value="1"/>
</dbReference>
<proteinExistence type="predicted"/>
<dbReference type="EC" id="1.6.99.-" evidence="4"/>
<evidence type="ECO:0000259" key="3">
    <source>
        <dbReference type="Pfam" id="PF02525"/>
    </source>
</evidence>
<dbReference type="EMBL" id="CP037954">
    <property type="protein sequence ID" value="QBO57389.1"/>
    <property type="molecule type" value="Genomic_DNA"/>
</dbReference>
<dbReference type="PANTHER" id="PTHR47307:SF1">
    <property type="entry name" value="GLUTATHIONE-REGULATED POTASSIUM-EFFLUX SYSTEM ANCILLARY PROTEIN KEFG"/>
    <property type="match status" value="1"/>
</dbReference>
<dbReference type="Proteomes" id="UP000294419">
    <property type="component" value="Chromosome"/>
</dbReference>
<dbReference type="InterPro" id="IPR029039">
    <property type="entry name" value="Flavoprotein-like_sf"/>
</dbReference>
<dbReference type="GO" id="GO:0003955">
    <property type="term" value="F:NAD(P)H dehydrogenase (quinone) activity"/>
    <property type="evidence" value="ECO:0007669"/>
    <property type="project" value="TreeGrafter"/>
</dbReference>
<evidence type="ECO:0000313" key="4">
    <source>
        <dbReference type="EMBL" id="QBO57389.1"/>
    </source>
</evidence>
<keyword evidence="2" id="KW-0472">Membrane</keyword>
<dbReference type="PANTHER" id="PTHR47307">
    <property type="entry name" value="GLUTATHIONE-REGULATED POTASSIUM-EFFLUX SYSTEM ANCILLARY PROTEIN KEFG"/>
    <property type="match status" value="1"/>
</dbReference>
<name>A0A4P6ZD99_9FLAO</name>
<sequence length="175" mass="20796">MKKTLAIFAHPYFEYSTTNIELIKAYETSDLLTFKDLYEEYPDFHIATFKERKRIREYERLVFHFPLIWFGLPPLLRLWIDEVFDMSWKAEDENDHPLMNKDAIIIVTIGAKEEHYQKNGLYKTTIEELMRPLALCLEVTGIEVKEIIAVYESDDLQEEQLKTICHKITKTLETS</sequence>
<evidence type="ECO:0000256" key="1">
    <source>
        <dbReference type="ARBA" id="ARBA00023002"/>
    </source>
</evidence>
<dbReference type="GO" id="GO:0009055">
    <property type="term" value="F:electron transfer activity"/>
    <property type="evidence" value="ECO:0007669"/>
    <property type="project" value="TreeGrafter"/>
</dbReference>
<keyword evidence="2" id="KW-1133">Transmembrane helix</keyword>
<dbReference type="InterPro" id="IPR046980">
    <property type="entry name" value="KefG/KefF"/>
</dbReference>
<evidence type="ECO:0000313" key="5">
    <source>
        <dbReference type="Proteomes" id="UP000294419"/>
    </source>
</evidence>
<dbReference type="Pfam" id="PF02525">
    <property type="entry name" value="Flavodoxin_2"/>
    <property type="match status" value="1"/>
</dbReference>
<reference evidence="4 5" key="1">
    <citation type="submission" date="2019-03" db="EMBL/GenBank/DDBJ databases">
        <authorList>
            <person name="Kim H."/>
            <person name="Yu S.-M."/>
        </authorList>
    </citation>
    <scope>NUCLEOTIDE SEQUENCE [LARGE SCALE GENOMIC DNA]</scope>
    <source>
        <strain evidence="4 5">NBC122</strain>
    </source>
</reference>
<gene>
    <name evidence="4" type="primary">ywrO</name>
    <name evidence="4" type="ORF">NBC122_00540</name>
</gene>
<keyword evidence="2" id="KW-0812">Transmembrane</keyword>
<dbReference type="RefSeq" id="WP_133438896.1">
    <property type="nucleotide sequence ID" value="NZ_CP037954.1"/>
</dbReference>
<feature type="domain" description="Flavodoxin-like fold" evidence="3">
    <location>
        <begin position="2"/>
        <end position="162"/>
    </location>
</feature>
<dbReference type="SUPFAM" id="SSF52218">
    <property type="entry name" value="Flavoproteins"/>
    <property type="match status" value="1"/>
</dbReference>
<dbReference type="GO" id="GO:0010181">
    <property type="term" value="F:FMN binding"/>
    <property type="evidence" value="ECO:0007669"/>
    <property type="project" value="TreeGrafter"/>
</dbReference>